<dbReference type="Gene3D" id="1.25.40.10">
    <property type="entry name" value="Tetratricopeptide repeat domain"/>
    <property type="match status" value="1"/>
</dbReference>
<evidence type="ECO:0000313" key="3">
    <source>
        <dbReference type="EMBL" id="PSJ38894.1"/>
    </source>
</evidence>
<dbReference type="OrthoDB" id="7308181at2"/>
<dbReference type="AlphaFoldDB" id="A0A2P7QLS5"/>
<comment type="caution">
    <text evidence="3">The sequence shown here is derived from an EMBL/GenBank/DDBJ whole genome shotgun (WGS) entry which is preliminary data.</text>
</comment>
<dbReference type="Pfam" id="PF13676">
    <property type="entry name" value="TIR_2"/>
    <property type="match status" value="1"/>
</dbReference>
<dbReference type="Proteomes" id="UP000241167">
    <property type="component" value="Unassembled WGS sequence"/>
</dbReference>
<dbReference type="SUPFAM" id="SSF52200">
    <property type="entry name" value="Toll/Interleukin receptor TIR domain"/>
    <property type="match status" value="1"/>
</dbReference>
<protein>
    <recommendedName>
        <fullName evidence="2">TIR domain-containing protein</fullName>
    </recommendedName>
</protein>
<dbReference type="InterPro" id="IPR035897">
    <property type="entry name" value="Toll_tir_struct_dom_sf"/>
</dbReference>
<dbReference type="Gene3D" id="3.40.50.10140">
    <property type="entry name" value="Toll/interleukin-1 receptor homology (TIR) domain"/>
    <property type="match status" value="1"/>
</dbReference>
<dbReference type="GO" id="GO:0007165">
    <property type="term" value="P:signal transduction"/>
    <property type="evidence" value="ECO:0007669"/>
    <property type="project" value="InterPro"/>
</dbReference>
<keyword evidence="1" id="KW-1133">Transmembrane helix</keyword>
<proteinExistence type="predicted"/>
<feature type="transmembrane region" description="Helical" evidence="1">
    <location>
        <begin position="182"/>
        <end position="204"/>
    </location>
</feature>
<dbReference type="SUPFAM" id="SSF48452">
    <property type="entry name" value="TPR-like"/>
    <property type="match status" value="1"/>
</dbReference>
<evidence type="ECO:0000313" key="4">
    <source>
        <dbReference type="Proteomes" id="UP000241167"/>
    </source>
</evidence>
<dbReference type="RefSeq" id="WP_106514088.1">
    <property type="nucleotide sequence ID" value="NZ_PXYI01000005.1"/>
</dbReference>
<evidence type="ECO:0000259" key="2">
    <source>
        <dbReference type="Pfam" id="PF13676"/>
    </source>
</evidence>
<evidence type="ECO:0000256" key="1">
    <source>
        <dbReference type="SAM" id="Phobius"/>
    </source>
</evidence>
<gene>
    <name evidence="3" type="ORF">C7I55_16365</name>
</gene>
<name>A0A2P7QLS5_9SPHN</name>
<keyword evidence="1" id="KW-0812">Transmembrane</keyword>
<accession>A0A2P7QLS5</accession>
<dbReference type="InterPro" id="IPR011990">
    <property type="entry name" value="TPR-like_helical_dom_sf"/>
</dbReference>
<organism evidence="3 4">
    <name type="scientific">Allosphingosinicella deserti</name>
    <dbReference type="NCBI Taxonomy" id="2116704"/>
    <lineage>
        <taxon>Bacteria</taxon>
        <taxon>Pseudomonadati</taxon>
        <taxon>Pseudomonadota</taxon>
        <taxon>Alphaproteobacteria</taxon>
        <taxon>Sphingomonadales</taxon>
        <taxon>Sphingomonadaceae</taxon>
        <taxon>Allosphingosinicella</taxon>
    </lineage>
</organism>
<reference evidence="3 4" key="1">
    <citation type="submission" date="2018-03" db="EMBL/GenBank/DDBJ databases">
        <title>The draft genome of Sphingosinicella sp. GL-C-18.</title>
        <authorList>
            <person name="Liu L."/>
            <person name="Li L."/>
            <person name="Liang L."/>
            <person name="Zhang X."/>
            <person name="Wang T."/>
        </authorList>
    </citation>
    <scope>NUCLEOTIDE SEQUENCE [LARGE SCALE GENOMIC DNA]</scope>
    <source>
        <strain evidence="3 4">GL-C-18</strain>
    </source>
</reference>
<keyword evidence="1" id="KW-0472">Membrane</keyword>
<keyword evidence="4" id="KW-1185">Reference proteome</keyword>
<sequence>MVAGQEEGARYRAFLSYNHKDGQQARWLHRRLEGYRIPRRLAGKEGDRGIVPARLSPIFRDREELPAAGDLSEKVRAALAASQSLIVVCSPNAAASPWVAKEIDTFRELHPGRPILAAILDGEPAQCFPPPLGANGAEPLAADLRKQGDGRRLGLLKLVAGLAGTGLDALVQRDAQRRIRRVMAVTMGALMMMLVTTALAIFAFNARAEAERQRAEAEGLVEFMLTDLRRELREVGRLDIMATVNDRAMSFYRERERAAGSRGDLTNRARLNQTAGEDALTRGNLETALRFFRQAHTNSAAAMESAADDPGALFVHGRSEYWIGRVYELRQQWRLAEVHYRRFRVSTESLIASDPHNPEYMKQVAWAAIDLGNLQLNGARDAAAAQLSYREAVRWFTNAAQADRSDENTRLALANAYGWLAESYWAQDLRNDGLEARLRQHEIVSGLHEADSSSFEKLFRLAVADRGLARMLGNLGRAEEGRSFLSRAWARSGALTARDPSNSEWLLLRVFLACDIIFGKLGPPDNVSRAWVRSELRGAASTMRAQRNPRVAEFANCLNALGKGA</sequence>
<feature type="domain" description="TIR" evidence="2">
    <location>
        <begin position="14"/>
        <end position="147"/>
    </location>
</feature>
<dbReference type="EMBL" id="PXYI01000005">
    <property type="protein sequence ID" value="PSJ38894.1"/>
    <property type="molecule type" value="Genomic_DNA"/>
</dbReference>
<dbReference type="InterPro" id="IPR000157">
    <property type="entry name" value="TIR_dom"/>
</dbReference>